<proteinExistence type="predicted"/>
<dbReference type="EMBL" id="JNBW01000269">
    <property type="protein sequence ID" value="OJH15006.1"/>
    <property type="molecule type" value="Genomic_DNA"/>
</dbReference>
<evidence type="ECO:0000313" key="1">
    <source>
        <dbReference type="EMBL" id="OJH15006.1"/>
    </source>
</evidence>
<reference evidence="1" key="1">
    <citation type="journal article" date="2015" name="Microbiology">
        <title>Similarities in murine infection and immune response to Borrelia bissettii and Borrelia burgdorferi sensu stricto.</title>
        <authorList>
            <person name="Leydet B.F.Jr."/>
            <person name="Liang F.T."/>
        </authorList>
    </citation>
    <scope>NUCLEOTIDE SEQUENCE [LARGE SCALE GENOMIC DNA]</scope>
    <source>
        <strain evidence="1">CO275</strain>
    </source>
</reference>
<comment type="caution">
    <text evidence="1">The sequence shown here is derived from an EMBL/GenBank/DDBJ whole genome shotgun (WGS) entry which is preliminary data.</text>
</comment>
<name>A0A1L8ZB90_BORBI</name>
<gene>
    <name evidence="1" type="ORF">ER70_05270</name>
</gene>
<organism evidence="1">
    <name type="scientific">Borrelia bissettiae</name>
    <name type="common">Borreliella bissettiae</name>
    <dbReference type="NCBI Taxonomy" id="64897"/>
    <lineage>
        <taxon>Bacteria</taxon>
        <taxon>Pseudomonadati</taxon>
        <taxon>Spirochaetota</taxon>
        <taxon>Spirochaetia</taxon>
        <taxon>Spirochaetales</taxon>
        <taxon>Borreliaceae</taxon>
        <taxon>Borreliella</taxon>
    </lineage>
</organism>
<dbReference type="AlphaFoldDB" id="A0A1L8ZB90"/>
<feature type="non-terminal residue" evidence="1">
    <location>
        <position position="1"/>
    </location>
</feature>
<sequence length="61" mass="7452">PNKFSIIETTYSDTSGKVIADLYFDDGQFYISKRYTFFFKKYDYYWIIYDYIVQNTGIKEK</sequence>
<protein>
    <submittedName>
        <fullName evidence="1">Uncharacterized protein</fullName>
    </submittedName>
</protein>
<reference evidence="1" key="2">
    <citation type="submission" date="2015-07" db="EMBL/GenBank/DDBJ databases">
        <authorList>
            <person name="Noorani M."/>
        </authorList>
    </citation>
    <scope>NUCLEOTIDE SEQUENCE</scope>
    <source>
        <strain evidence="1">CO275</strain>
    </source>
</reference>
<accession>A0A1L8ZB90</accession>